<evidence type="ECO:0000256" key="3">
    <source>
        <dbReference type="ARBA" id="ARBA00022801"/>
    </source>
</evidence>
<evidence type="ECO:0000256" key="4">
    <source>
        <dbReference type="ARBA" id="ARBA00022833"/>
    </source>
</evidence>
<keyword evidence="7" id="KW-1185">Reference proteome</keyword>
<keyword evidence="3" id="KW-0378">Hydrolase</keyword>
<evidence type="ECO:0000259" key="5">
    <source>
        <dbReference type="Pfam" id="PF01979"/>
    </source>
</evidence>
<evidence type="ECO:0000313" key="6">
    <source>
        <dbReference type="EMBL" id="KCZ95179.1"/>
    </source>
</evidence>
<evidence type="ECO:0000313" key="7">
    <source>
        <dbReference type="Proteomes" id="UP000025061"/>
    </source>
</evidence>
<dbReference type="Gene3D" id="3.20.20.140">
    <property type="entry name" value="Metal-dependent hydrolases"/>
    <property type="match status" value="1"/>
</dbReference>
<dbReference type="InterPro" id="IPR032466">
    <property type="entry name" value="Metal_Hydrolase"/>
</dbReference>
<dbReference type="PANTHER" id="PTHR11271:SF48">
    <property type="entry name" value="AMIDOHYDROLASE-RELATED DOMAIN-CONTAINING PROTEIN"/>
    <property type="match status" value="1"/>
</dbReference>
<dbReference type="Proteomes" id="UP000025061">
    <property type="component" value="Unassembled WGS sequence"/>
</dbReference>
<dbReference type="EMBL" id="ARYI01000004">
    <property type="protein sequence ID" value="KCZ95179.1"/>
    <property type="molecule type" value="Genomic_DNA"/>
</dbReference>
<dbReference type="GO" id="GO:0005829">
    <property type="term" value="C:cytosol"/>
    <property type="evidence" value="ECO:0007669"/>
    <property type="project" value="TreeGrafter"/>
</dbReference>
<gene>
    <name evidence="6" type="ORF">HHI_05899</name>
</gene>
<dbReference type="PANTHER" id="PTHR11271">
    <property type="entry name" value="GUANINE DEAMINASE"/>
    <property type="match status" value="1"/>
</dbReference>
<dbReference type="InterPro" id="IPR051607">
    <property type="entry name" value="Metallo-dep_hydrolases"/>
</dbReference>
<dbReference type="SUPFAM" id="SSF51556">
    <property type="entry name" value="Metallo-dependent hydrolases"/>
    <property type="match status" value="1"/>
</dbReference>
<dbReference type="PATRIC" id="fig|1280951.3.peg.1191"/>
<feature type="domain" description="Amidohydrolase-related" evidence="5">
    <location>
        <begin position="4"/>
        <end position="324"/>
    </location>
</feature>
<sequence>MAYAEMLEAGFTRVCEFHYVHNDEAGARYADPAEMAGQVVRAAGDTGLGLTLLPVFYAHSGFGGQPPLDGQRRFLSDLEGFATLMDAAAKHGANQPDFVLGFAPHSLRAVTRAQLKALLAMDKAGPVHIHIAEQAQEVADCLAWSGARPVEWLLHNADVDARWCLVHATHTNDREIHGIAKSGAVAGLCPVTEANLGDGIFDGRGFVSYGGHYGVGTDSNVSIGAADELRMLEYSQRFKTLSRNVLTGEGFASTGRSMFEHALAGGGRAAGISVGLAPGNPADMAAITDAVLPEAAMGDDRLLDAWVFRAKSGAISDVWRRGEHVVQGGHHIHRPAIEARYKACLEALLA</sequence>
<comment type="cofactor">
    <cofactor evidence="1">
        <name>Zn(2+)</name>
        <dbReference type="ChEBI" id="CHEBI:29105"/>
    </cofactor>
</comment>
<dbReference type="InterPro" id="IPR006680">
    <property type="entry name" value="Amidohydro-rel"/>
</dbReference>
<accession>A0A059FWX4</accession>
<organism evidence="6 7">
    <name type="scientific">Hyphomonas hirschiana VP5</name>
    <dbReference type="NCBI Taxonomy" id="1280951"/>
    <lineage>
        <taxon>Bacteria</taxon>
        <taxon>Pseudomonadati</taxon>
        <taxon>Pseudomonadota</taxon>
        <taxon>Alphaproteobacteria</taxon>
        <taxon>Hyphomonadales</taxon>
        <taxon>Hyphomonadaceae</taxon>
        <taxon>Hyphomonas</taxon>
    </lineage>
</organism>
<protein>
    <submittedName>
        <fullName evidence="6">N-formimino-L-glutamate deiminase</fullName>
    </submittedName>
</protein>
<proteinExistence type="predicted"/>
<dbReference type="GO" id="GO:0019239">
    <property type="term" value="F:deaminase activity"/>
    <property type="evidence" value="ECO:0007669"/>
    <property type="project" value="TreeGrafter"/>
</dbReference>
<name>A0A059FWX4_9PROT</name>
<evidence type="ECO:0000256" key="1">
    <source>
        <dbReference type="ARBA" id="ARBA00001947"/>
    </source>
</evidence>
<keyword evidence="2" id="KW-0479">Metal-binding</keyword>
<dbReference type="Pfam" id="PF01979">
    <property type="entry name" value="Amidohydro_1"/>
    <property type="match status" value="1"/>
</dbReference>
<dbReference type="AlphaFoldDB" id="A0A059FWX4"/>
<dbReference type="GO" id="GO:0046872">
    <property type="term" value="F:metal ion binding"/>
    <property type="evidence" value="ECO:0007669"/>
    <property type="project" value="UniProtKB-KW"/>
</dbReference>
<evidence type="ECO:0000256" key="2">
    <source>
        <dbReference type="ARBA" id="ARBA00022723"/>
    </source>
</evidence>
<reference evidence="6 7" key="1">
    <citation type="submission" date="2013-04" db="EMBL/GenBank/DDBJ databases">
        <title>Hyphomonas hirschiana VP5 Genome Sequencing.</title>
        <authorList>
            <person name="Lai Q."/>
            <person name="Shao Z."/>
        </authorList>
    </citation>
    <scope>NUCLEOTIDE SEQUENCE [LARGE SCALE GENOMIC DNA]</scope>
    <source>
        <strain evidence="6 7">VP5</strain>
    </source>
</reference>
<dbReference type="NCBIfam" id="TIGR02022">
    <property type="entry name" value="hutF"/>
    <property type="match status" value="1"/>
</dbReference>
<comment type="caution">
    <text evidence="6">The sequence shown here is derived from an EMBL/GenBank/DDBJ whole genome shotgun (WGS) entry which is preliminary data.</text>
</comment>
<dbReference type="InterPro" id="IPR010252">
    <property type="entry name" value="HutF"/>
</dbReference>
<keyword evidence="4" id="KW-0862">Zinc</keyword>